<evidence type="ECO:0000256" key="1">
    <source>
        <dbReference type="ARBA" id="ARBA00022679"/>
    </source>
</evidence>
<gene>
    <name evidence="2" type="ORF">HB662_03705</name>
</gene>
<dbReference type="InterPro" id="IPR050483">
    <property type="entry name" value="CoA-transferase_III_domain"/>
</dbReference>
<dbReference type="EMBL" id="JAAVTX010000001">
    <property type="protein sequence ID" value="NKE43870.1"/>
    <property type="molecule type" value="Genomic_DNA"/>
</dbReference>
<evidence type="ECO:0000313" key="3">
    <source>
        <dbReference type="Proteomes" id="UP000765160"/>
    </source>
</evidence>
<dbReference type="GO" id="GO:0016740">
    <property type="term" value="F:transferase activity"/>
    <property type="evidence" value="ECO:0007669"/>
    <property type="project" value="UniProtKB-KW"/>
</dbReference>
<sequence length="405" mass="43106">MAGVLDGVRVLDLSRVFAGPAATQVLGDLGAEVIKVEEPGRGDEARGFGVTAEVLERLGASPSFLALNRNKRSIALNLKSPAGLALAKRLAGSADVLVHNFRPGAMEKWGLGWEDLRAINPRLIHCGFSAYGEAGPLRDFGANDVALQAHSGLMHLTGEPDRPPVRVGTAGIDLHGSLGMVCAILAALLHRGKTGEGQKVTSSLLQSSAHLMSYFYTDWWLAQTEHQRMGTANHLSVPNQVFPAADGDVVIIAPSDDMWRRLAQAMDPATLDRPEYRTAMGRRTHRLALVEALTALTRALPCDEILRRLGDAKVNVARVHNVGQAADHPQLEAAGAVLHWDREGHAERGVAPPFTLTAAPAEVHRPPPAVGEHTAQILQELGLDESEIAQAGREGAFGEPGAVAA</sequence>
<dbReference type="PANTHER" id="PTHR48207">
    <property type="entry name" value="SUCCINATE--HYDROXYMETHYLGLUTARATE COA-TRANSFERASE"/>
    <property type="match status" value="1"/>
</dbReference>
<dbReference type="InterPro" id="IPR023606">
    <property type="entry name" value="CoA-Trfase_III_dom_1_sf"/>
</dbReference>
<dbReference type="Pfam" id="PF02515">
    <property type="entry name" value="CoA_transf_3"/>
    <property type="match status" value="1"/>
</dbReference>
<keyword evidence="3" id="KW-1185">Reference proteome</keyword>
<comment type="caution">
    <text evidence="2">The sequence shown here is derived from an EMBL/GenBank/DDBJ whole genome shotgun (WGS) entry which is preliminary data.</text>
</comment>
<protein>
    <submittedName>
        <fullName evidence="2">CoA transferase</fullName>
    </submittedName>
</protein>
<accession>A0ABX1ETB0</accession>
<proteinExistence type="predicted"/>
<dbReference type="SUPFAM" id="SSF89796">
    <property type="entry name" value="CoA-transferase family III (CaiB/BaiF)"/>
    <property type="match status" value="1"/>
</dbReference>
<dbReference type="Gene3D" id="3.40.50.10540">
    <property type="entry name" value="Crotonobetainyl-coa:carnitine coa-transferase, domain 1"/>
    <property type="match status" value="1"/>
</dbReference>
<keyword evidence="1 2" id="KW-0808">Transferase</keyword>
<dbReference type="Proteomes" id="UP000765160">
    <property type="component" value="Unassembled WGS sequence"/>
</dbReference>
<evidence type="ECO:0000313" key="2">
    <source>
        <dbReference type="EMBL" id="NKE43870.1"/>
    </source>
</evidence>
<dbReference type="PANTHER" id="PTHR48207:SF3">
    <property type="entry name" value="SUCCINATE--HYDROXYMETHYLGLUTARATE COA-TRANSFERASE"/>
    <property type="match status" value="1"/>
</dbReference>
<name>A0ABX1ETB0_9PROT</name>
<dbReference type="InterPro" id="IPR003673">
    <property type="entry name" value="CoA-Trfase_fam_III"/>
</dbReference>
<dbReference type="InterPro" id="IPR044855">
    <property type="entry name" value="CoA-Trfase_III_dom3_sf"/>
</dbReference>
<organism evidence="2 3">
    <name type="scientific">Falsiroseomonas frigidaquae</name>
    <dbReference type="NCBI Taxonomy" id="487318"/>
    <lineage>
        <taxon>Bacteria</taxon>
        <taxon>Pseudomonadati</taxon>
        <taxon>Pseudomonadota</taxon>
        <taxon>Alphaproteobacteria</taxon>
        <taxon>Acetobacterales</taxon>
        <taxon>Roseomonadaceae</taxon>
        <taxon>Falsiroseomonas</taxon>
    </lineage>
</organism>
<dbReference type="Gene3D" id="3.30.1540.10">
    <property type="entry name" value="formyl-coa transferase, domain 3"/>
    <property type="match status" value="1"/>
</dbReference>
<dbReference type="RefSeq" id="WP_168047239.1">
    <property type="nucleotide sequence ID" value="NZ_JAATJR010000001.1"/>
</dbReference>
<reference evidence="2 3" key="1">
    <citation type="submission" date="2020-03" db="EMBL/GenBank/DDBJ databases">
        <title>Roseomonas selenitidurans sp. nov. isolated from soil.</title>
        <authorList>
            <person name="Liu H."/>
        </authorList>
    </citation>
    <scope>NUCLEOTIDE SEQUENCE [LARGE SCALE GENOMIC DNA]</scope>
    <source>
        <strain evidence="2 3">JCM 15073</strain>
    </source>
</reference>